<dbReference type="Gene3D" id="1.20.120.1870">
    <property type="entry name" value="Fic/DOC protein, Fido domain"/>
    <property type="match status" value="1"/>
</dbReference>
<comment type="caution">
    <text evidence="1">The sequence shown here is derived from an EMBL/GenBank/DDBJ whole genome shotgun (WGS) entry which is preliminary data.</text>
</comment>
<dbReference type="InterPro" id="IPR053737">
    <property type="entry name" value="Type_II_TA_Toxin"/>
</dbReference>
<sequence>MKYVSMSMFEGEDLYTSIESKCCNICFNIIKNHIFVGCNKRTDIYVMPILFQYNDVN</sequence>
<dbReference type="Proteomes" id="UP000237798">
    <property type="component" value="Unassembled WGS sequence"/>
</dbReference>
<dbReference type="AlphaFoldDB" id="A0A2T0B1F8"/>
<proteinExistence type="predicted"/>
<accession>A0A2T0B1F8</accession>
<gene>
    <name evidence="1" type="ORF">CLLU_36970</name>
</gene>
<evidence type="ECO:0000313" key="2">
    <source>
        <dbReference type="Proteomes" id="UP000237798"/>
    </source>
</evidence>
<dbReference type="EMBL" id="PVXP01000152">
    <property type="protein sequence ID" value="PRR77637.1"/>
    <property type="molecule type" value="Genomic_DNA"/>
</dbReference>
<organism evidence="1 2">
    <name type="scientific">Clostridium luticellarii</name>
    <dbReference type="NCBI Taxonomy" id="1691940"/>
    <lineage>
        <taxon>Bacteria</taxon>
        <taxon>Bacillati</taxon>
        <taxon>Bacillota</taxon>
        <taxon>Clostridia</taxon>
        <taxon>Eubacteriales</taxon>
        <taxon>Clostridiaceae</taxon>
        <taxon>Clostridium</taxon>
    </lineage>
</organism>
<keyword evidence="2" id="KW-1185">Reference proteome</keyword>
<reference evidence="1 2" key="1">
    <citation type="submission" date="2018-03" db="EMBL/GenBank/DDBJ databases">
        <title>Genome sequence of Clostridium luticellarii DSM 29923.</title>
        <authorList>
            <person name="Poehlein A."/>
            <person name="Daniel R."/>
        </authorList>
    </citation>
    <scope>NUCLEOTIDE SEQUENCE [LARGE SCALE GENOMIC DNA]</scope>
    <source>
        <strain evidence="1 2">DSM 29923</strain>
    </source>
</reference>
<name>A0A2T0B1F8_9CLOT</name>
<protein>
    <submittedName>
        <fullName evidence="1">Uncharacterized protein</fullName>
    </submittedName>
</protein>
<evidence type="ECO:0000313" key="1">
    <source>
        <dbReference type="EMBL" id="PRR77637.1"/>
    </source>
</evidence>